<accession>A0AAN5I2C8</accession>
<evidence type="ECO:0000256" key="1">
    <source>
        <dbReference type="SAM" id="Phobius"/>
    </source>
</evidence>
<feature type="transmembrane region" description="Helical" evidence="1">
    <location>
        <begin position="19"/>
        <end position="36"/>
    </location>
</feature>
<keyword evidence="1" id="KW-0472">Membrane</keyword>
<keyword evidence="3" id="KW-1185">Reference proteome</keyword>
<dbReference type="EMBL" id="BTRK01000004">
    <property type="protein sequence ID" value="GMR49139.1"/>
    <property type="molecule type" value="Genomic_DNA"/>
</dbReference>
<sequence>MRIDVCCCGLLSVTHGSRLLSLLTIAGGLFVVYNSTCRSRSSTTVKTIGVIVGLCLLLTGCLAIHAVKARKPRRMMPIIGVQAILLLIFLLYIAAFIFAFVKMVEISICVILSVGFLIALWFFSIHFNTYRYLKEFESKGFGPSAVDSYGV</sequence>
<proteinExistence type="predicted"/>
<keyword evidence="1" id="KW-1133">Transmembrane helix</keyword>
<name>A0AAN5I2C8_9BILA</name>
<reference evidence="3" key="1">
    <citation type="submission" date="2022-10" db="EMBL/GenBank/DDBJ databases">
        <title>Genome assembly of Pristionchus species.</title>
        <authorList>
            <person name="Yoshida K."/>
            <person name="Sommer R.J."/>
        </authorList>
    </citation>
    <scope>NUCLEOTIDE SEQUENCE [LARGE SCALE GENOMIC DNA]</scope>
    <source>
        <strain evidence="3">RS5460</strain>
    </source>
</reference>
<dbReference type="AlphaFoldDB" id="A0AAN5I2C8"/>
<protein>
    <submittedName>
        <fullName evidence="2">Uncharacterized protein</fullName>
    </submittedName>
</protein>
<dbReference type="PANTHER" id="PTHR34851:SF5">
    <property type="entry name" value="MARVEL DOMAIN-CONTAINING PROTEIN"/>
    <property type="match status" value="1"/>
</dbReference>
<comment type="caution">
    <text evidence="2">The sequence shown here is derived from an EMBL/GenBank/DDBJ whole genome shotgun (WGS) entry which is preliminary data.</text>
</comment>
<feature type="transmembrane region" description="Helical" evidence="1">
    <location>
        <begin position="108"/>
        <end position="127"/>
    </location>
</feature>
<dbReference type="Proteomes" id="UP001328107">
    <property type="component" value="Unassembled WGS sequence"/>
</dbReference>
<evidence type="ECO:0000313" key="2">
    <source>
        <dbReference type="EMBL" id="GMR49139.1"/>
    </source>
</evidence>
<keyword evidence="1" id="KW-0812">Transmembrane</keyword>
<gene>
    <name evidence="2" type="ORF">PMAYCL1PPCAC_19334</name>
</gene>
<evidence type="ECO:0000313" key="3">
    <source>
        <dbReference type="Proteomes" id="UP001328107"/>
    </source>
</evidence>
<feature type="transmembrane region" description="Helical" evidence="1">
    <location>
        <begin position="79"/>
        <end position="101"/>
    </location>
</feature>
<organism evidence="2 3">
    <name type="scientific">Pristionchus mayeri</name>
    <dbReference type="NCBI Taxonomy" id="1317129"/>
    <lineage>
        <taxon>Eukaryota</taxon>
        <taxon>Metazoa</taxon>
        <taxon>Ecdysozoa</taxon>
        <taxon>Nematoda</taxon>
        <taxon>Chromadorea</taxon>
        <taxon>Rhabditida</taxon>
        <taxon>Rhabditina</taxon>
        <taxon>Diplogasteromorpha</taxon>
        <taxon>Diplogasteroidea</taxon>
        <taxon>Neodiplogasteridae</taxon>
        <taxon>Pristionchus</taxon>
    </lineage>
</organism>
<dbReference type="PANTHER" id="PTHR34851">
    <property type="entry name" value="PROTEIN CBG05235-RELATED"/>
    <property type="match status" value="1"/>
</dbReference>
<feature type="transmembrane region" description="Helical" evidence="1">
    <location>
        <begin position="48"/>
        <end position="67"/>
    </location>
</feature>